<keyword evidence="1" id="KW-1133">Transmembrane helix</keyword>
<comment type="caution">
    <text evidence="2">The sequence shown here is derived from an EMBL/GenBank/DDBJ whole genome shotgun (WGS) entry which is preliminary data.</text>
</comment>
<protein>
    <recommendedName>
        <fullName evidence="4">DUF697 domain-containing protein</fullName>
    </recommendedName>
</protein>
<sequence length="174" mass="17423">MVPLAASRVRPLAAGAVILAALTGPCAAAGPAILLPWGDALAEAIQALGAVLVPLAATAAVAALARLTGPLRVLVTSTLVERLVRNVADYGINAVAGAVRGRTLTVPVGARVIASAVERALEQAPGWLVRAAGGVEGLGEKVFRSLPLEEAATADNTLAPALQAARGRRPATQP</sequence>
<proteinExistence type="predicted"/>
<keyword evidence="1" id="KW-0812">Transmembrane</keyword>
<dbReference type="EMBL" id="JBEPMM010000008">
    <property type="protein sequence ID" value="MET3693506.1"/>
    <property type="molecule type" value="Genomic_DNA"/>
</dbReference>
<feature type="transmembrane region" description="Helical" evidence="1">
    <location>
        <begin position="44"/>
        <end position="65"/>
    </location>
</feature>
<dbReference type="Proteomes" id="UP001549145">
    <property type="component" value="Unassembled WGS sequence"/>
</dbReference>
<evidence type="ECO:0000313" key="2">
    <source>
        <dbReference type="EMBL" id="MET3693506.1"/>
    </source>
</evidence>
<evidence type="ECO:0000313" key="3">
    <source>
        <dbReference type="Proteomes" id="UP001549145"/>
    </source>
</evidence>
<name>A0ABV2L6P2_9HYPH</name>
<organism evidence="2 3">
    <name type="scientific">Methylobacterium goesingense</name>
    <dbReference type="NCBI Taxonomy" id="243690"/>
    <lineage>
        <taxon>Bacteria</taxon>
        <taxon>Pseudomonadati</taxon>
        <taxon>Pseudomonadota</taxon>
        <taxon>Alphaproteobacteria</taxon>
        <taxon>Hyphomicrobiales</taxon>
        <taxon>Methylobacteriaceae</taxon>
        <taxon>Methylobacterium</taxon>
    </lineage>
</organism>
<accession>A0ABV2L6P2</accession>
<keyword evidence="3" id="KW-1185">Reference proteome</keyword>
<gene>
    <name evidence="2" type="ORF">ABID43_003056</name>
</gene>
<dbReference type="RefSeq" id="WP_238280966.1">
    <property type="nucleotide sequence ID" value="NZ_BPQL01000108.1"/>
</dbReference>
<reference evidence="2 3" key="1">
    <citation type="submission" date="2024-06" db="EMBL/GenBank/DDBJ databases">
        <title>Genomic Encyclopedia of Type Strains, Phase IV (KMG-IV): sequencing the most valuable type-strain genomes for metagenomic binning, comparative biology and taxonomic classification.</title>
        <authorList>
            <person name="Goeker M."/>
        </authorList>
    </citation>
    <scope>NUCLEOTIDE SEQUENCE [LARGE SCALE GENOMIC DNA]</scope>
    <source>
        <strain evidence="2 3">DSM 21331</strain>
    </source>
</reference>
<evidence type="ECO:0008006" key="4">
    <source>
        <dbReference type="Google" id="ProtNLM"/>
    </source>
</evidence>
<keyword evidence="1" id="KW-0472">Membrane</keyword>
<evidence type="ECO:0000256" key="1">
    <source>
        <dbReference type="SAM" id="Phobius"/>
    </source>
</evidence>